<evidence type="ECO:0000313" key="2">
    <source>
        <dbReference type="EMBL" id="GGU85095.1"/>
    </source>
</evidence>
<evidence type="ECO:0000313" key="3">
    <source>
        <dbReference type="Proteomes" id="UP000654471"/>
    </source>
</evidence>
<accession>A0ABQ2VJE7</accession>
<keyword evidence="3" id="KW-1185">Reference proteome</keyword>
<reference evidence="3" key="1">
    <citation type="journal article" date="2019" name="Int. J. Syst. Evol. Microbiol.">
        <title>The Global Catalogue of Microorganisms (GCM) 10K type strain sequencing project: providing services to taxonomists for standard genome sequencing and annotation.</title>
        <authorList>
            <consortium name="The Broad Institute Genomics Platform"/>
            <consortium name="The Broad Institute Genome Sequencing Center for Infectious Disease"/>
            <person name="Wu L."/>
            <person name="Ma J."/>
        </authorList>
    </citation>
    <scope>NUCLEOTIDE SEQUENCE [LARGE SCALE GENOMIC DNA]</scope>
    <source>
        <strain evidence="3">JCM 3399</strain>
    </source>
</reference>
<dbReference type="EMBL" id="BMRP01000026">
    <property type="protein sequence ID" value="GGU85095.1"/>
    <property type="molecule type" value="Genomic_DNA"/>
</dbReference>
<organism evidence="2 3">
    <name type="scientific">Streptomyces albospinus</name>
    <dbReference type="NCBI Taxonomy" id="285515"/>
    <lineage>
        <taxon>Bacteria</taxon>
        <taxon>Bacillati</taxon>
        <taxon>Actinomycetota</taxon>
        <taxon>Actinomycetes</taxon>
        <taxon>Kitasatosporales</taxon>
        <taxon>Streptomycetaceae</taxon>
        <taxon>Streptomyces</taxon>
    </lineage>
</organism>
<feature type="compositionally biased region" description="Basic and acidic residues" evidence="1">
    <location>
        <begin position="84"/>
        <end position="102"/>
    </location>
</feature>
<name>A0ABQ2VJE7_9ACTN</name>
<dbReference type="Proteomes" id="UP000654471">
    <property type="component" value="Unassembled WGS sequence"/>
</dbReference>
<comment type="caution">
    <text evidence="2">The sequence shown here is derived from an EMBL/GenBank/DDBJ whole genome shotgun (WGS) entry which is preliminary data.</text>
</comment>
<gene>
    <name evidence="2" type="ORF">GCM10010211_58950</name>
</gene>
<sequence>MDAGVAAVGGVLLQGVQDAPGQAAPAVRGAGPDPFEFGGIRVVAAEGAAGDRRGAAVIESPPWPVAARDGVRALRRKGGYGTGKAEKRVRGSGRDNGTERGEGCALRGRGV</sequence>
<proteinExistence type="predicted"/>
<feature type="region of interest" description="Disordered" evidence="1">
    <location>
        <begin position="76"/>
        <end position="111"/>
    </location>
</feature>
<evidence type="ECO:0000256" key="1">
    <source>
        <dbReference type="SAM" id="MobiDB-lite"/>
    </source>
</evidence>
<protein>
    <submittedName>
        <fullName evidence="2">Uncharacterized protein</fullName>
    </submittedName>
</protein>